<accession>F4X0P9</accession>
<reference evidence="1" key="1">
    <citation type="submission" date="2011-02" db="EMBL/GenBank/DDBJ databases">
        <title>The genome of the leaf-cutting ant Acromyrmex echinatior suggests key adaptations to social evolution and fungus farming.</title>
        <authorList>
            <person name="Nygaard S."/>
            <person name="Zhang G."/>
        </authorList>
    </citation>
    <scope>NUCLEOTIDE SEQUENCE</scope>
</reference>
<dbReference type="AlphaFoldDB" id="F4X0P9"/>
<proteinExistence type="predicted"/>
<keyword evidence="2" id="KW-1185">Reference proteome</keyword>
<evidence type="ECO:0000313" key="2">
    <source>
        <dbReference type="Proteomes" id="UP000007755"/>
    </source>
</evidence>
<evidence type="ECO:0000313" key="1">
    <source>
        <dbReference type="EMBL" id="EGI60041.1"/>
    </source>
</evidence>
<name>F4X0P9_ACREC</name>
<gene>
    <name evidence="1" type="ORF">G5I_11832</name>
</gene>
<organism evidence="2">
    <name type="scientific">Acromyrmex echinatior</name>
    <name type="common">Panamanian leafcutter ant</name>
    <name type="synonym">Acromyrmex octospinosus echinatior</name>
    <dbReference type="NCBI Taxonomy" id="103372"/>
    <lineage>
        <taxon>Eukaryota</taxon>
        <taxon>Metazoa</taxon>
        <taxon>Ecdysozoa</taxon>
        <taxon>Arthropoda</taxon>
        <taxon>Hexapoda</taxon>
        <taxon>Insecta</taxon>
        <taxon>Pterygota</taxon>
        <taxon>Neoptera</taxon>
        <taxon>Endopterygota</taxon>
        <taxon>Hymenoptera</taxon>
        <taxon>Apocrita</taxon>
        <taxon>Aculeata</taxon>
        <taxon>Formicoidea</taxon>
        <taxon>Formicidae</taxon>
        <taxon>Myrmicinae</taxon>
        <taxon>Acromyrmex</taxon>
    </lineage>
</organism>
<sequence length="71" mass="7482">MADRLEIIHGIAGRAAASESGVSQFLVALRLFLQSAMPSLAAVRFHSFGLVIASCDIAALCPPQYLPAALR</sequence>
<protein>
    <submittedName>
        <fullName evidence="1">Uncharacterized protein</fullName>
    </submittedName>
</protein>
<dbReference type="EMBL" id="GL888498">
    <property type="protein sequence ID" value="EGI60041.1"/>
    <property type="molecule type" value="Genomic_DNA"/>
</dbReference>
<dbReference type="Proteomes" id="UP000007755">
    <property type="component" value="Unassembled WGS sequence"/>
</dbReference>
<dbReference type="InParanoid" id="F4X0P9"/>